<reference evidence="1 2" key="1">
    <citation type="journal article" date="2010" name="Proc. Natl. Acad. Sci. U.S.A.">
        <title>Insights into evolution of multicellular fungi from the assembled chromosomes of the mushroom Coprinopsis cinerea (Coprinus cinereus).</title>
        <authorList>
            <person name="Stajich J.E."/>
            <person name="Wilke S.K."/>
            <person name="Ahren D."/>
            <person name="Au C.H."/>
            <person name="Birren B.W."/>
            <person name="Borodovsky M."/>
            <person name="Burns C."/>
            <person name="Canback B."/>
            <person name="Casselton L.A."/>
            <person name="Cheng C.K."/>
            <person name="Deng J."/>
            <person name="Dietrich F.S."/>
            <person name="Fargo D.C."/>
            <person name="Farman M.L."/>
            <person name="Gathman A.C."/>
            <person name="Goldberg J."/>
            <person name="Guigo R."/>
            <person name="Hoegger P.J."/>
            <person name="Hooker J.B."/>
            <person name="Huggins A."/>
            <person name="James T.Y."/>
            <person name="Kamada T."/>
            <person name="Kilaru S."/>
            <person name="Kodira C."/>
            <person name="Kues U."/>
            <person name="Kupfer D."/>
            <person name="Kwan H.S."/>
            <person name="Lomsadze A."/>
            <person name="Li W."/>
            <person name="Lilly W.W."/>
            <person name="Ma L.J."/>
            <person name="Mackey A.J."/>
            <person name="Manning G."/>
            <person name="Martin F."/>
            <person name="Muraguchi H."/>
            <person name="Natvig D.O."/>
            <person name="Palmerini H."/>
            <person name="Ramesh M.A."/>
            <person name="Rehmeyer C.J."/>
            <person name="Roe B.A."/>
            <person name="Shenoy N."/>
            <person name="Stanke M."/>
            <person name="Ter-Hovhannisyan V."/>
            <person name="Tunlid A."/>
            <person name="Velagapudi R."/>
            <person name="Vision T.J."/>
            <person name="Zeng Q."/>
            <person name="Zolan M.E."/>
            <person name="Pukkila P.J."/>
        </authorList>
    </citation>
    <scope>NUCLEOTIDE SEQUENCE [LARGE SCALE GENOMIC DNA]</scope>
    <source>
        <strain evidence="2">Okayama-7 / 130 / ATCC MYA-4618 / FGSC 9003</strain>
    </source>
</reference>
<comment type="caution">
    <text evidence="1">The sequence shown here is derived from an EMBL/GenBank/DDBJ whole genome shotgun (WGS) entry which is preliminary data.</text>
</comment>
<evidence type="ECO:0000313" key="1">
    <source>
        <dbReference type="EMBL" id="EFI27461.1"/>
    </source>
</evidence>
<organism evidence="1 2">
    <name type="scientific">Coprinopsis cinerea (strain Okayama-7 / 130 / ATCC MYA-4618 / FGSC 9003)</name>
    <name type="common">Inky cap fungus</name>
    <name type="synonym">Hormographiella aspergillata</name>
    <dbReference type="NCBI Taxonomy" id="240176"/>
    <lineage>
        <taxon>Eukaryota</taxon>
        <taxon>Fungi</taxon>
        <taxon>Dikarya</taxon>
        <taxon>Basidiomycota</taxon>
        <taxon>Agaricomycotina</taxon>
        <taxon>Agaricomycetes</taxon>
        <taxon>Agaricomycetidae</taxon>
        <taxon>Agaricales</taxon>
        <taxon>Agaricineae</taxon>
        <taxon>Psathyrellaceae</taxon>
        <taxon>Coprinopsis</taxon>
    </lineage>
</organism>
<evidence type="ECO:0000313" key="2">
    <source>
        <dbReference type="Proteomes" id="UP000001861"/>
    </source>
</evidence>
<proteinExistence type="predicted"/>
<dbReference type="EMBL" id="AACS02000006">
    <property type="protein sequence ID" value="EFI27461.1"/>
    <property type="molecule type" value="Genomic_DNA"/>
</dbReference>
<dbReference type="KEGG" id="cci:CC1G_15495"/>
<dbReference type="Proteomes" id="UP000001861">
    <property type="component" value="Unassembled WGS sequence"/>
</dbReference>
<dbReference type="HOGENOM" id="CLU_619648_0_0_1"/>
<accession>D6RN40</accession>
<gene>
    <name evidence="1" type="ORF">CC1G_15495</name>
</gene>
<name>D6RN40_COPC7</name>
<dbReference type="AlphaFoldDB" id="D6RN40"/>
<dbReference type="RefSeq" id="XP_002910955.1">
    <property type="nucleotide sequence ID" value="XM_002910909.1"/>
</dbReference>
<dbReference type="InParanoid" id="D6RN40"/>
<protein>
    <submittedName>
        <fullName evidence="1">Uncharacterized protein</fullName>
    </submittedName>
</protein>
<sequence length="442" mass="51183">MASWPLPGSSQALLTLTNVGWQLLIDYLSSRHRAAGVFYVVQYAVISKEERATFLSSLFHEISMTAFCLATATIKYPHSIVAPKCFRDLFQVFYDNEGEVDPLLIEIKVQDGEGERDRVLNQYIEAWWMPGNDRMKFSFDELVAIWRRQSATLTRTLPSPPPATVVLSELTLDALREARSLLRASLEIVDEELKANRDGARRVRATLRILKQEQGEDVADAPELSGLDLQTVAHCTKPTDQEEWKDFFFYIADRIYIAIQEAPSTTMGHDLRIEYVVRLSIEFQAAMWVLGVVLSAEEIRWDLNLESFTKVFRWMEKRAILGGLFAGKIPSDQLEVADRRHRPTWIDTRVFEFRTDRPLEEVYQEWLALRTARVRLSTLSLADLEARRRQILGQLRTVVSLKKAADEERSRLKEQIKRVTCVLERWSKHWESELEQLNKTYD</sequence>
<dbReference type="VEuPathDB" id="FungiDB:CC1G_15495"/>
<dbReference type="GeneID" id="9378477"/>
<keyword evidence="2" id="KW-1185">Reference proteome</keyword>